<gene>
    <name evidence="2" type="ORF">GX51_07995</name>
</gene>
<organism evidence="2 3">
    <name type="scientific">Blastomyces parvus</name>
    <dbReference type="NCBI Taxonomy" id="2060905"/>
    <lineage>
        <taxon>Eukaryota</taxon>
        <taxon>Fungi</taxon>
        <taxon>Dikarya</taxon>
        <taxon>Ascomycota</taxon>
        <taxon>Pezizomycotina</taxon>
        <taxon>Eurotiomycetes</taxon>
        <taxon>Eurotiomycetidae</taxon>
        <taxon>Onygenales</taxon>
        <taxon>Ajellomycetaceae</taxon>
        <taxon>Blastomyces</taxon>
    </lineage>
</organism>
<dbReference type="AlphaFoldDB" id="A0A2B7WH45"/>
<evidence type="ECO:0000313" key="2">
    <source>
        <dbReference type="EMBL" id="PGG96065.1"/>
    </source>
</evidence>
<comment type="caution">
    <text evidence="2">The sequence shown here is derived from an EMBL/GenBank/DDBJ whole genome shotgun (WGS) entry which is preliminary data.</text>
</comment>
<keyword evidence="3" id="KW-1185">Reference proteome</keyword>
<feature type="compositionally biased region" description="Basic and acidic residues" evidence="1">
    <location>
        <begin position="44"/>
        <end position="57"/>
    </location>
</feature>
<accession>A0A2B7WH45</accession>
<evidence type="ECO:0000313" key="3">
    <source>
        <dbReference type="Proteomes" id="UP000224080"/>
    </source>
</evidence>
<dbReference type="EMBL" id="PDNC01000192">
    <property type="protein sequence ID" value="PGG96065.1"/>
    <property type="molecule type" value="Genomic_DNA"/>
</dbReference>
<proteinExistence type="predicted"/>
<dbReference type="Proteomes" id="UP000224080">
    <property type="component" value="Unassembled WGS sequence"/>
</dbReference>
<feature type="region of interest" description="Disordered" evidence="1">
    <location>
        <begin position="33"/>
        <end position="63"/>
    </location>
</feature>
<evidence type="ECO:0000256" key="1">
    <source>
        <dbReference type="SAM" id="MobiDB-lite"/>
    </source>
</evidence>
<sequence>MKPPSSGTRELCTRAGGGADVGAVIGPGTEKCQDFRPLIGTQSRSDDGNYKPLEKESQNNTVY</sequence>
<name>A0A2B7WH45_9EURO</name>
<reference evidence="2 3" key="1">
    <citation type="submission" date="2017-10" db="EMBL/GenBank/DDBJ databases">
        <title>Comparative genomics in systemic dimorphic fungi from Ajellomycetaceae.</title>
        <authorList>
            <person name="Munoz J.F."/>
            <person name="Mcewen J.G."/>
            <person name="Clay O.K."/>
            <person name="Cuomo C.A."/>
        </authorList>
    </citation>
    <scope>NUCLEOTIDE SEQUENCE [LARGE SCALE GENOMIC DNA]</scope>
    <source>
        <strain evidence="2 3">UAMH130</strain>
    </source>
</reference>
<protein>
    <submittedName>
        <fullName evidence="2">Uncharacterized protein</fullName>
    </submittedName>
</protein>